<keyword evidence="4" id="KW-1133">Transmembrane helix</keyword>
<evidence type="ECO:0000313" key="7">
    <source>
        <dbReference type="Proteomes" id="UP000189761"/>
    </source>
</evidence>
<evidence type="ECO:0000256" key="2">
    <source>
        <dbReference type="ARBA" id="ARBA00022827"/>
    </source>
</evidence>
<dbReference type="InterPro" id="IPR016164">
    <property type="entry name" value="FAD-linked_Oxase-like_C"/>
</dbReference>
<dbReference type="GO" id="GO:0071949">
    <property type="term" value="F:FAD binding"/>
    <property type="evidence" value="ECO:0007669"/>
    <property type="project" value="InterPro"/>
</dbReference>
<dbReference type="PANTHER" id="PTHR43762:SF1">
    <property type="entry name" value="D-ARABINONO-1,4-LACTONE OXIDASE"/>
    <property type="match status" value="1"/>
</dbReference>
<dbReference type="InterPro" id="IPR016170">
    <property type="entry name" value="Cytok_DH_C_sf"/>
</dbReference>
<dbReference type="InterPro" id="IPR016169">
    <property type="entry name" value="FAD-bd_PCMH_sub2"/>
</dbReference>
<protein>
    <submittedName>
        <fullName evidence="6">FAD-binding oxidoreductase</fullName>
    </submittedName>
</protein>
<evidence type="ECO:0000256" key="3">
    <source>
        <dbReference type="ARBA" id="ARBA00023002"/>
    </source>
</evidence>
<dbReference type="InterPro" id="IPR007173">
    <property type="entry name" value="ALO_C"/>
</dbReference>
<dbReference type="Pfam" id="PF01565">
    <property type="entry name" value="FAD_binding_4"/>
    <property type="match status" value="1"/>
</dbReference>
<feature type="domain" description="FAD-binding PCMH-type" evidence="5">
    <location>
        <begin position="39"/>
        <end position="211"/>
    </location>
</feature>
<organism evidence="6 7">
    <name type="scientific">Heyndrickxia oleronia</name>
    <dbReference type="NCBI Taxonomy" id="38875"/>
    <lineage>
        <taxon>Bacteria</taxon>
        <taxon>Bacillati</taxon>
        <taxon>Bacillota</taxon>
        <taxon>Bacilli</taxon>
        <taxon>Bacillales</taxon>
        <taxon>Bacillaceae</taxon>
        <taxon>Heyndrickxia</taxon>
    </lineage>
</organism>
<dbReference type="Gene3D" id="3.30.43.10">
    <property type="entry name" value="Uridine Diphospho-n-acetylenolpyruvylglucosamine Reductase, domain 2"/>
    <property type="match status" value="1"/>
</dbReference>
<evidence type="ECO:0000256" key="4">
    <source>
        <dbReference type="SAM" id="Phobius"/>
    </source>
</evidence>
<accession>A0A8E2I8N5</accession>
<dbReference type="InterPro" id="IPR016167">
    <property type="entry name" value="FAD-bd_PCMH_sub1"/>
</dbReference>
<keyword evidence="4" id="KW-0812">Transmembrane</keyword>
<dbReference type="Proteomes" id="UP000189761">
    <property type="component" value="Unassembled WGS sequence"/>
</dbReference>
<dbReference type="EMBL" id="MTLA01000080">
    <property type="protein sequence ID" value="OOP68816.1"/>
    <property type="molecule type" value="Genomic_DNA"/>
</dbReference>
<name>A0A8E2I8N5_9BACI</name>
<evidence type="ECO:0000256" key="1">
    <source>
        <dbReference type="ARBA" id="ARBA00022630"/>
    </source>
</evidence>
<dbReference type="InterPro" id="IPR016166">
    <property type="entry name" value="FAD-bd_PCMH"/>
</dbReference>
<proteinExistence type="predicted"/>
<dbReference type="SUPFAM" id="SSF55103">
    <property type="entry name" value="FAD-linked oxidases, C-terminal domain"/>
    <property type="match status" value="1"/>
</dbReference>
<gene>
    <name evidence="6" type="ORF">BWZ43_08445</name>
</gene>
<keyword evidence="7" id="KW-1185">Reference proteome</keyword>
<evidence type="ECO:0000259" key="5">
    <source>
        <dbReference type="PROSITE" id="PS51387"/>
    </source>
</evidence>
<dbReference type="InterPro" id="IPR010031">
    <property type="entry name" value="FAD_lactone_oxidase-like"/>
</dbReference>
<dbReference type="InterPro" id="IPR006094">
    <property type="entry name" value="Oxid_FAD_bind_N"/>
</dbReference>
<feature type="transmembrane region" description="Helical" evidence="4">
    <location>
        <begin position="7"/>
        <end position="24"/>
    </location>
</feature>
<evidence type="ECO:0000313" key="6">
    <source>
        <dbReference type="EMBL" id="OOP68816.1"/>
    </source>
</evidence>
<keyword evidence="2" id="KW-0274">FAD</keyword>
<dbReference type="SUPFAM" id="SSF56176">
    <property type="entry name" value="FAD-binding/transporter-associated domain-like"/>
    <property type="match status" value="1"/>
</dbReference>
<comment type="caution">
    <text evidence="6">The sequence shown here is derived from an EMBL/GenBank/DDBJ whole genome shotgun (WGS) entry which is preliminary data.</text>
</comment>
<keyword evidence="4" id="KW-0472">Membrane</keyword>
<dbReference type="Pfam" id="PF04030">
    <property type="entry name" value="ALO"/>
    <property type="match status" value="1"/>
</dbReference>
<dbReference type="GO" id="GO:0003885">
    <property type="term" value="F:D-arabinono-1,4-lactone oxidase activity"/>
    <property type="evidence" value="ECO:0007669"/>
    <property type="project" value="InterPro"/>
</dbReference>
<dbReference type="AlphaFoldDB" id="A0A8E2I8N5"/>
<keyword evidence="3" id="KW-0560">Oxidoreductase</keyword>
<dbReference type="Gene3D" id="3.40.462.10">
    <property type="entry name" value="FAD-linked oxidases, C-terminal domain"/>
    <property type="match status" value="1"/>
</dbReference>
<dbReference type="PROSITE" id="PS51387">
    <property type="entry name" value="FAD_PCMH"/>
    <property type="match status" value="1"/>
</dbReference>
<sequence length="479" mass="55351">MKRKHIFLIIVVYGIILGASIYSYKNRISHPVAEDKGHLLPISMKSIQSAYGDKEIQKIVKKAIKTNDKLSIAGMSHSQGGQTLYPNAIMIDMKQYNKIINLDKKNKTITVQSGATWDDIQRYINPFGLSIKVMQSQNIFTVGGSLSVNVHGRDIRNDALIDTIQSFHLLNPKGEIVNVSRTENAELFPYVIGGYGLFGVILDVTIQLTDDELYVTKTKSLNYQNYSTYFEEKVKDNEKVKMHLARISVAPKTFLREMYVTNYEIASNQEEMNDYSKLKRDNIVAVPKALLGMSRYSNWGKDAFWELQKKYMKTINNKLETRNNVMRSETAFMDYDSGTRTEVLQEYFVPVGEFASYIDDLRAVLNKEKDFNLLNITIRYVSKNDHAVMSYSKDNMFALVLLINQGRSKQDIKSTEKVVQKMIDVTLAHQGSYYLPYYSYPTKEQLYQAYPHAAEFFDMKRKYDPEERFVNLFYKEYGK</sequence>
<dbReference type="RefSeq" id="WP_078109940.1">
    <property type="nucleotide sequence ID" value="NZ_CP065424.1"/>
</dbReference>
<reference evidence="6 7" key="1">
    <citation type="submission" date="2017-01" db="EMBL/GenBank/DDBJ databases">
        <title>Draft genome sequence of Bacillus oleronius.</title>
        <authorList>
            <person name="Allam M."/>
        </authorList>
    </citation>
    <scope>NUCLEOTIDE SEQUENCE [LARGE SCALE GENOMIC DNA]</scope>
    <source>
        <strain evidence="6 7">DSM 9356</strain>
    </source>
</reference>
<dbReference type="PANTHER" id="PTHR43762">
    <property type="entry name" value="L-GULONOLACTONE OXIDASE"/>
    <property type="match status" value="1"/>
</dbReference>
<dbReference type="Gene3D" id="3.30.465.10">
    <property type="match status" value="1"/>
</dbReference>
<dbReference type="InterPro" id="IPR036318">
    <property type="entry name" value="FAD-bd_PCMH-like_sf"/>
</dbReference>
<dbReference type="GO" id="GO:0016020">
    <property type="term" value="C:membrane"/>
    <property type="evidence" value="ECO:0007669"/>
    <property type="project" value="InterPro"/>
</dbReference>
<keyword evidence="1" id="KW-0285">Flavoprotein</keyword>